<evidence type="ECO:0000313" key="9">
    <source>
        <dbReference type="EMBL" id="KEY67608.1"/>
    </source>
</evidence>
<feature type="region of interest" description="Disordered" evidence="6">
    <location>
        <begin position="29"/>
        <end position="174"/>
    </location>
</feature>
<dbReference type="Pfam" id="PF02656">
    <property type="entry name" value="DUF202"/>
    <property type="match status" value="1"/>
</dbReference>
<feature type="transmembrane region" description="Helical" evidence="7">
    <location>
        <begin position="206"/>
        <end position="228"/>
    </location>
</feature>
<feature type="compositionally biased region" description="Polar residues" evidence="6">
    <location>
        <begin position="58"/>
        <end position="76"/>
    </location>
</feature>
<feature type="transmembrane region" description="Helical" evidence="7">
    <location>
        <begin position="289"/>
        <end position="312"/>
    </location>
</feature>
<evidence type="ECO:0000256" key="5">
    <source>
        <dbReference type="ARBA" id="ARBA00023136"/>
    </source>
</evidence>
<evidence type="ECO:0000259" key="8">
    <source>
        <dbReference type="Pfam" id="PF02656"/>
    </source>
</evidence>
<dbReference type="GO" id="GO:0005886">
    <property type="term" value="C:plasma membrane"/>
    <property type="evidence" value="ECO:0007669"/>
    <property type="project" value="UniProtKB-SubCell"/>
</dbReference>
<gene>
    <name evidence="9" type="ORF">S7711_07805</name>
</gene>
<evidence type="ECO:0000256" key="7">
    <source>
        <dbReference type="SAM" id="Phobius"/>
    </source>
</evidence>
<keyword evidence="10" id="KW-1185">Reference proteome</keyword>
<feature type="compositionally biased region" description="Basic and acidic residues" evidence="6">
    <location>
        <begin position="33"/>
        <end position="53"/>
    </location>
</feature>
<organism evidence="9 10">
    <name type="scientific">Stachybotrys chartarum (strain CBS 109288 / IBT 7711)</name>
    <name type="common">Toxic black mold</name>
    <name type="synonym">Stilbospora chartarum</name>
    <dbReference type="NCBI Taxonomy" id="1280523"/>
    <lineage>
        <taxon>Eukaryota</taxon>
        <taxon>Fungi</taxon>
        <taxon>Dikarya</taxon>
        <taxon>Ascomycota</taxon>
        <taxon>Pezizomycotina</taxon>
        <taxon>Sordariomycetes</taxon>
        <taxon>Hypocreomycetidae</taxon>
        <taxon>Hypocreales</taxon>
        <taxon>Stachybotryaceae</taxon>
        <taxon>Stachybotrys</taxon>
    </lineage>
</organism>
<evidence type="ECO:0000256" key="3">
    <source>
        <dbReference type="ARBA" id="ARBA00022692"/>
    </source>
</evidence>
<dbReference type="EMBL" id="KL648607">
    <property type="protein sequence ID" value="KEY67608.1"/>
    <property type="molecule type" value="Genomic_DNA"/>
</dbReference>
<dbReference type="AlphaFoldDB" id="A0A084AQM9"/>
<evidence type="ECO:0000256" key="6">
    <source>
        <dbReference type="SAM" id="MobiDB-lite"/>
    </source>
</evidence>
<feature type="transmembrane region" description="Helical" evidence="7">
    <location>
        <begin position="248"/>
        <end position="268"/>
    </location>
</feature>
<dbReference type="PANTHER" id="PTHR34187">
    <property type="entry name" value="FGR18P"/>
    <property type="match status" value="1"/>
</dbReference>
<dbReference type="Proteomes" id="UP000028045">
    <property type="component" value="Unassembled WGS sequence"/>
</dbReference>
<evidence type="ECO:0000256" key="4">
    <source>
        <dbReference type="ARBA" id="ARBA00022989"/>
    </source>
</evidence>
<keyword evidence="2" id="KW-1003">Cell membrane</keyword>
<dbReference type="InterPro" id="IPR003807">
    <property type="entry name" value="DUF202"/>
</dbReference>
<keyword evidence="3 7" id="KW-0812">Transmembrane</keyword>
<dbReference type="OrthoDB" id="199599at2759"/>
<name>A0A084AQM9_STACB</name>
<sequence>MDGGSAADDTSEVRPGLLRSWTSSALAAQRRSLSNDRINDILENARQRAERSGPDPLVQQQSQNPPGSPRSISRTLSMPPLHESPPANGFGSGVDETTGIASYGTTPNYQAVHAPTDNGTARPRKTVKSRSPSVTRFHLGPPTNGSTRTLGLHPTEEEEEPPVVDSEPPQKTKQTWWTRNTARFRSVELDNVGSVARDHLALERTFLAWLRTSLAFASIGVAVTQLFRLNISLPETDRDVNMDTIHQMGRPLGTTFLGVGALTLLLGYKRYVESQAWVMKGKFPASRGTIALTAFLAFAVIVLSLIVVVVIYPKEP</sequence>
<evidence type="ECO:0000256" key="2">
    <source>
        <dbReference type="ARBA" id="ARBA00022475"/>
    </source>
</evidence>
<feature type="domain" description="DUF202" evidence="8">
    <location>
        <begin position="197"/>
        <end position="275"/>
    </location>
</feature>
<feature type="compositionally biased region" description="Polar residues" evidence="6">
    <location>
        <begin position="99"/>
        <end position="109"/>
    </location>
</feature>
<dbReference type="InterPro" id="IPR052053">
    <property type="entry name" value="IM_YidH-like"/>
</dbReference>
<evidence type="ECO:0000313" key="10">
    <source>
        <dbReference type="Proteomes" id="UP000028045"/>
    </source>
</evidence>
<dbReference type="HOGENOM" id="CLU_053359_0_0_1"/>
<dbReference type="PANTHER" id="PTHR34187:SF2">
    <property type="entry name" value="DUF202 DOMAIN-CONTAINING PROTEIN"/>
    <property type="match status" value="1"/>
</dbReference>
<feature type="region of interest" description="Disordered" evidence="6">
    <location>
        <begin position="1"/>
        <end position="20"/>
    </location>
</feature>
<protein>
    <recommendedName>
        <fullName evidence="8">DUF202 domain-containing protein</fullName>
    </recommendedName>
</protein>
<proteinExistence type="predicted"/>
<reference evidence="9 10" key="1">
    <citation type="journal article" date="2014" name="BMC Genomics">
        <title>Comparative genome sequencing reveals chemotype-specific gene clusters in the toxigenic black mold Stachybotrys.</title>
        <authorList>
            <person name="Semeiks J."/>
            <person name="Borek D."/>
            <person name="Otwinowski Z."/>
            <person name="Grishin N.V."/>
        </authorList>
    </citation>
    <scope>NUCLEOTIDE SEQUENCE [LARGE SCALE GENOMIC DNA]</scope>
    <source>
        <strain evidence="10">CBS 109288 / IBT 7711</strain>
    </source>
</reference>
<comment type="subcellular location">
    <subcellularLocation>
        <location evidence="1">Cell membrane</location>
        <topology evidence="1">Multi-pass membrane protein</topology>
    </subcellularLocation>
</comment>
<accession>A0A084AQM9</accession>
<keyword evidence="5 7" id="KW-0472">Membrane</keyword>
<evidence type="ECO:0000256" key="1">
    <source>
        <dbReference type="ARBA" id="ARBA00004651"/>
    </source>
</evidence>
<keyword evidence="4 7" id="KW-1133">Transmembrane helix</keyword>